<evidence type="ECO:0000256" key="5">
    <source>
        <dbReference type="ARBA" id="ARBA00023180"/>
    </source>
</evidence>
<protein>
    <submittedName>
        <fullName evidence="7">Uncharacterized protein</fullName>
    </submittedName>
</protein>
<evidence type="ECO:0000256" key="2">
    <source>
        <dbReference type="ARBA" id="ARBA00022676"/>
    </source>
</evidence>
<evidence type="ECO:0000313" key="8">
    <source>
        <dbReference type="Proteomes" id="UP001314263"/>
    </source>
</evidence>
<dbReference type="EMBL" id="CAUYUE010000015">
    <property type="protein sequence ID" value="CAK0786767.1"/>
    <property type="molecule type" value="Genomic_DNA"/>
</dbReference>
<keyword evidence="3" id="KW-0808">Transferase</keyword>
<evidence type="ECO:0000256" key="6">
    <source>
        <dbReference type="SAM" id="SignalP"/>
    </source>
</evidence>
<keyword evidence="5" id="KW-0325">Glycoprotein</keyword>
<proteinExistence type="predicted"/>
<dbReference type="GO" id="GO:0016020">
    <property type="term" value="C:membrane"/>
    <property type="evidence" value="ECO:0007669"/>
    <property type="project" value="UniProtKB-SubCell"/>
</dbReference>
<evidence type="ECO:0000256" key="4">
    <source>
        <dbReference type="ARBA" id="ARBA00023136"/>
    </source>
</evidence>
<comment type="subcellular location">
    <subcellularLocation>
        <location evidence="1">Membrane</location>
        <topology evidence="1">Single-pass type II membrane protein</topology>
    </subcellularLocation>
</comment>
<evidence type="ECO:0000256" key="1">
    <source>
        <dbReference type="ARBA" id="ARBA00004606"/>
    </source>
</evidence>
<feature type="chain" id="PRO_5043707277" evidence="6">
    <location>
        <begin position="33"/>
        <end position="460"/>
    </location>
</feature>
<dbReference type="AlphaFoldDB" id="A0AAV1IHP2"/>
<sequence>MFTRPSQGGRKPRMDLLVLCILMTNMRLFSMAAMPEQSRLPEEDQQAAALSPHVPTTSLSQEQCYKIMEGKVQQVAMMFLISNKFVQEEVWADWLLPVADLVHPDIGCYPDVKKCYTEHVLTTPARSVYDEQGLYNFYVHSKPDTPPFKEGSVFAGRTIETLVKTKWGTHSLSKATRLLLTAALQNPLNQRFVLMCGTSIPLRPARFTYTQLLAEQRSRFHWFWYHEEDVKAEEGLRDTFRWPVPMHEEYPKLKHNIGKHSQFWAMNRKHAQIVTDDTFIDGLFDRHCYHSISGRKDIADRQWCVSDEQYVGTVLNRALGKASRAEIKFDDPAMLNWVNAKGFQPEDINLELILHARNTANMSGPSDDIWKERARPIKKLCKAIESPQWLVMEMNRTLDDMCAEHRATQGGRLLSSLTYYESCPLFLRKFLAPGTPEKLIDLLHELRITTTIQSAVDSSR</sequence>
<keyword evidence="4" id="KW-0472">Membrane</keyword>
<evidence type="ECO:0000313" key="7">
    <source>
        <dbReference type="EMBL" id="CAK0786767.1"/>
    </source>
</evidence>
<name>A0AAV1IHP2_9CHLO</name>
<dbReference type="InterPro" id="IPR044174">
    <property type="entry name" value="BC10-like"/>
</dbReference>
<reference evidence="7 8" key="1">
    <citation type="submission" date="2023-10" db="EMBL/GenBank/DDBJ databases">
        <authorList>
            <person name="Maclean D."/>
            <person name="Macfadyen A."/>
        </authorList>
    </citation>
    <scope>NUCLEOTIDE SEQUENCE [LARGE SCALE GENOMIC DNA]</scope>
</reference>
<comment type="caution">
    <text evidence="7">The sequence shown here is derived from an EMBL/GenBank/DDBJ whole genome shotgun (WGS) entry which is preliminary data.</text>
</comment>
<dbReference type="InterPro" id="IPR003406">
    <property type="entry name" value="Glyco_trans_14"/>
</dbReference>
<organism evidence="7 8">
    <name type="scientific">Coccomyxa viridis</name>
    <dbReference type="NCBI Taxonomy" id="1274662"/>
    <lineage>
        <taxon>Eukaryota</taxon>
        <taxon>Viridiplantae</taxon>
        <taxon>Chlorophyta</taxon>
        <taxon>core chlorophytes</taxon>
        <taxon>Trebouxiophyceae</taxon>
        <taxon>Trebouxiophyceae incertae sedis</taxon>
        <taxon>Coccomyxaceae</taxon>
        <taxon>Coccomyxa</taxon>
    </lineage>
</organism>
<evidence type="ECO:0000256" key="3">
    <source>
        <dbReference type="ARBA" id="ARBA00022679"/>
    </source>
</evidence>
<dbReference type="PANTHER" id="PTHR31042:SF145">
    <property type="entry name" value="CORE-2_I-BRANCHING BETA-1,6-N-ACETYLGLUCOSAMINYLTRANSFERASE FAMILY PROTEIN"/>
    <property type="match status" value="1"/>
</dbReference>
<keyword evidence="2" id="KW-0328">Glycosyltransferase</keyword>
<keyword evidence="6" id="KW-0732">Signal</keyword>
<dbReference type="Proteomes" id="UP001314263">
    <property type="component" value="Unassembled WGS sequence"/>
</dbReference>
<accession>A0AAV1IHP2</accession>
<dbReference type="GO" id="GO:0016757">
    <property type="term" value="F:glycosyltransferase activity"/>
    <property type="evidence" value="ECO:0007669"/>
    <property type="project" value="UniProtKB-KW"/>
</dbReference>
<gene>
    <name evidence="7" type="ORF">CVIRNUC_009981</name>
</gene>
<dbReference type="PANTHER" id="PTHR31042">
    <property type="entry name" value="CORE-2/I-BRANCHING BETA-1,6-N-ACETYLGLUCOSAMINYLTRANSFERASE FAMILY PROTEIN-RELATED"/>
    <property type="match status" value="1"/>
</dbReference>
<keyword evidence="8" id="KW-1185">Reference proteome</keyword>
<dbReference type="Pfam" id="PF02485">
    <property type="entry name" value="Branch"/>
    <property type="match status" value="1"/>
</dbReference>
<feature type="signal peptide" evidence="6">
    <location>
        <begin position="1"/>
        <end position="32"/>
    </location>
</feature>